<dbReference type="GO" id="GO:0043565">
    <property type="term" value="F:sequence-specific DNA binding"/>
    <property type="evidence" value="ECO:0007669"/>
    <property type="project" value="InterPro"/>
</dbReference>
<evidence type="ECO:0000256" key="11">
    <source>
        <dbReference type="ARBA" id="ARBA00023163"/>
    </source>
</evidence>
<evidence type="ECO:0000313" key="19">
    <source>
        <dbReference type="Proteomes" id="UP000184368"/>
    </source>
</evidence>
<evidence type="ECO:0000259" key="16">
    <source>
        <dbReference type="PROSITE" id="PS50109"/>
    </source>
</evidence>
<dbReference type="GO" id="GO:0005524">
    <property type="term" value="F:ATP binding"/>
    <property type="evidence" value="ECO:0007669"/>
    <property type="project" value="UniProtKB-KW"/>
</dbReference>
<dbReference type="SUPFAM" id="SSF53822">
    <property type="entry name" value="Periplasmic binding protein-like I"/>
    <property type="match status" value="1"/>
</dbReference>
<dbReference type="Gene3D" id="1.10.287.130">
    <property type="match status" value="1"/>
</dbReference>
<dbReference type="SUPFAM" id="SSF46689">
    <property type="entry name" value="Homeodomain-like"/>
    <property type="match status" value="1"/>
</dbReference>
<dbReference type="InterPro" id="IPR009057">
    <property type="entry name" value="Homeodomain-like_sf"/>
</dbReference>
<feature type="coiled-coil region" evidence="13">
    <location>
        <begin position="368"/>
        <end position="402"/>
    </location>
</feature>
<evidence type="ECO:0000313" key="18">
    <source>
        <dbReference type="EMBL" id="SHE36193.1"/>
    </source>
</evidence>
<keyword evidence="14" id="KW-1133">Transmembrane helix</keyword>
<keyword evidence="4" id="KW-0808">Transferase</keyword>
<keyword evidence="11" id="KW-0804">Transcription</keyword>
<dbReference type="Pfam" id="PF00072">
    <property type="entry name" value="Response_reg"/>
    <property type="match status" value="1"/>
</dbReference>
<protein>
    <recommendedName>
        <fullName evidence="2">histidine kinase</fullName>
        <ecNumber evidence="2">2.7.13.3</ecNumber>
    </recommendedName>
</protein>
<dbReference type="InterPro" id="IPR001789">
    <property type="entry name" value="Sig_transdc_resp-reg_receiver"/>
</dbReference>
<keyword evidence="7" id="KW-0067">ATP-binding</keyword>
<feature type="modified residue" description="4-aspartylphosphate" evidence="12">
    <location>
        <position position="720"/>
    </location>
</feature>
<keyword evidence="3 12" id="KW-0597">Phosphoprotein</keyword>
<dbReference type="InterPro" id="IPR036890">
    <property type="entry name" value="HATPase_C_sf"/>
</dbReference>
<evidence type="ECO:0000256" key="7">
    <source>
        <dbReference type="ARBA" id="ARBA00022840"/>
    </source>
</evidence>
<feature type="domain" description="Histidine kinase" evidence="16">
    <location>
        <begin position="409"/>
        <end position="625"/>
    </location>
</feature>
<proteinExistence type="predicted"/>
<evidence type="ECO:0000256" key="2">
    <source>
        <dbReference type="ARBA" id="ARBA00012438"/>
    </source>
</evidence>
<evidence type="ECO:0000256" key="6">
    <source>
        <dbReference type="ARBA" id="ARBA00022777"/>
    </source>
</evidence>
<dbReference type="RefSeq" id="WP_073039214.1">
    <property type="nucleotide sequence ID" value="NZ_FQUO01000001.1"/>
</dbReference>
<dbReference type="InterPro" id="IPR018062">
    <property type="entry name" value="HTH_AraC-typ_CS"/>
</dbReference>
<keyword evidence="14" id="KW-0472">Membrane</keyword>
<dbReference type="PROSITE" id="PS00041">
    <property type="entry name" value="HTH_ARAC_FAMILY_1"/>
    <property type="match status" value="1"/>
</dbReference>
<dbReference type="OrthoDB" id="1489484at2"/>
<dbReference type="CDD" id="cd06308">
    <property type="entry name" value="PBP1_sensor_kinase-like"/>
    <property type="match status" value="1"/>
</dbReference>
<dbReference type="InterPro" id="IPR036097">
    <property type="entry name" value="HisK_dim/P_sf"/>
</dbReference>
<dbReference type="InterPro" id="IPR003594">
    <property type="entry name" value="HATPase_dom"/>
</dbReference>
<keyword evidence="5" id="KW-0547">Nucleotide-binding</keyword>
<organism evidence="18 19">
    <name type="scientific">Cnuella takakiae</name>
    <dbReference type="NCBI Taxonomy" id="1302690"/>
    <lineage>
        <taxon>Bacteria</taxon>
        <taxon>Pseudomonadati</taxon>
        <taxon>Bacteroidota</taxon>
        <taxon>Chitinophagia</taxon>
        <taxon>Chitinophagales</taxon>
        <taxon>Chitinophagaceae</taxon>
        <taxon>Cnuella</taxon>
    </lineage>
</organism>
<dbReference type="FunFam" id="3.30.565.10:FF:000037">
    <property type="entry name" value="Hybrid sensor histidine kinase/response regulator"/>
    <property type="match status" value="1"/>
</dbReference>
<evidence type="ECO:0000256" key="5">
    <source>
        <dbReference type="ARBA" id="ARBA00022741"/>
    </source>
</evidence>
<dbReference type="SUPFAM" id="SSF47384">
    <property type="entry name" value="Homodimeric domain of signal transducing histidine kinase"/>
    <property type="match status" value="1"/>
</dbReference>
<evidence type="ECO:0000256" key="1">
    <source>
        <dbReference type="ARBA" id="ARBA00000085"/>
    </source>
</evidence>
<feature type="transmembrane region" description="Helical" evidence="14">
    <location>
        <begin position="343"/>
        <end position="365"/>
    </location>
</feature>
<dbReference type="SUPFAM" id="SSF52172">
    <property type="entry name" value="CheY-like"/>
    <property type="match status" value="1"/>
</dbReference>
<accession>A0A1M4SVH9</accession>
<reference evidence="18 19" key="1">
    <citation type="submission" date="2016-11" db="EMBL/GenBank/DDBJ databases">
        <authorList>
            <person name="Jaros S."/>
            <person name="Januszkiewicz K."/>
            <person name="Wedrychowicz H."/>
        </authorList>
    </citation>
    <scope>NUCLEOTIDE SEQUENCE [LARGE SCALE GENOMIC DNA]</scope>
    <source>
        <strain evidence="18 19">DSM 26897</strain>
    </source>
</reference>
<evidence type="ECO:0000256" key="14">
    <source>
        <dbReference type="SAM" id="Phobius"/>
    </source>
</evidence>
<dbReference type="SMART" id="SM00388">
    <property type="entry name" value="HisKA"/>
    <property type="match status" value="1"/>
</dbReference>
<dbReference type="InterPro" id="IPR025997">
    <property type="entry name" value="SBP_2_dom"/>
</dbReference>
<dbReference type="EC" id="2.7.13.3" evidence="2"/>
<evidence type="ECO:0000256" key="4">
    <source>
        <dbReference type="ARBA" id="ARBA00022679"/>
    </source>
</evidence>
<dbReference type="InterPro" id="IPR004358">
    <property type="entry name" value="Sig_transdc_His_kin-like_C"/>
</dbReference>
<dbReference type="PANTHER" id="PTHR43547">
    <property type="entry name" value="TWO-COMPONENT HISTIDINE KINASE"/>
    <property type="match status" value="1"/>
</dbReference>
<evidence type="ECO:0000256" key="8">
    <source>
        <dbReference type="ARBA" id="ARBA00023012"/>
    </source>
</evidence>
<keyword evidence="10" id="KW-0238">DNA-binding</keyword>
<dbReference type="CDD" id="cd17574">
    <property type="entry name" value="REC_OmpR"/>
    <property type="match status" value="1"/>
</dbReference>
<dbReference type="Pfam" id="PF00512">
    <property type="entry name" value="HisKA"/>
    <property type="match status" value="1"/>
</dbReference>
<keyword evidence="19" id="KW-1185">Reference proteome</keyword>
<dbReference type="InterPro" id="IPR018060">
    <property type="entry name" value="HTH_AraC"/>
</dbReference>
<evidence type="ECO:0000256" key="12">
    <source>
        <dbReference type="PROSITE-ProRule" id="PRU00169"/>
    </source>
</evidence>
<dbReference type="InterPro" id="IPR028082">
    <property type="entry name" value="Peripla_BP_I"/>
</dbReference>
<dbReference type="FunFam" id="1.10.287.130:FF:000045">
    <property type="entry name" value="Two-component system sensor histidine kinase/response regulator"/>
    <property type="match status" value="1"/>
</dbReference>
<evidence type="ECO:0000256" key="13">
    <source>
        <dbReference type="SAM" id="Coils"/>
    </source>
</evidence>
<dbReference type="PANTHER" id="PTHR43547:SF2">
    <property type="entry name" value="HYBRID SIGNAL TRANSDUCTION HISTIDINE KINASE C"/>
    <property type="match status" value="1"/>
</dbReference>
<dbReference type="Gene3D" id="1.10.10.60">
    <property type="entry name" value="Homeodomain-like"/>
    <property type="match status" value="1"/>
</dbReference>
<dbReference type="PRINTS" id="PR00344">
    <property type="entry name" value="BCTRLSENSOR"/>
</dbReference>
<dbReference type="Pfam" id="PF13407">
    <property type="entry name" value="Peripla_BP_4"/>
    <property type="match status" value="1"/>
</dbReference>
<feature type="domain" description="Response regulatory" evidence="17">
    <location>
        <begin position="672"/>
        <end position="787"/>
    </location>
</feature>
<dbReference type="GO" id="GO:0003700">
    <property type="term" value="F:DNA-binding transcription factor activity"/>
    <property type="evidence" value="ECO:0007669"/>
    <property type="project" value="InterPro"/>
</dbReference>
<dbReference type="CDD" id="cd00082">
    <property type="entry name" value="HisKA"/>
    <property type="match status" value="1"/>
</dbReference>
<evidence type="ECO:0000259" key="17">
    <source>
        <dbReference type="PROSITE" id="PS50110"/>
    </source>
</evidence>
<dbReference type="STRING" id="1302690.BUE76_00805"/>
<dbReference type="SMART" id="SM00448">
    <property type="entry name" value="REC"/>
    <property type="match status" value="1"/>
</dbReference>
<feature type="domain" description="HTH araC/xylS-type" evidence="15">
    <location>
        <begin position="819"/>
        <end position="918"/>
    </location>
</feature>
<dbReference type="GO" id="GO:0000155">
    <property type="term" value="F:phosphorelay sensor kinase activity"/>
    <property type="evidence" value="ECO:0007669"/>
    <property type="project" value="InterPro"/>
</dbReference>
<dbReference type="PROSITE" id="PS01124">
    <property type="entry name" value="HTH_ARAC_FAMILY_2"/>
    <property type="match status" value="1"/>
</dbReference>
<keyword evidence="13" id="KW-0175">Coiled coil</keyword>
<dbReference type="PROSITE" id="PS50110">
    <property type="entry name" value="RESPONSE_REGULATORY"/>
    <property type="match status" value="1"/>
</dbReference>
<keyword evidence="9" id="KW-0805">Transcription regulation</keyword>
<dbReference type="Proteomes" id="UP000184368">
    <property type="component" value="Unassembled WGS sequence"/>
</dbReference>
<dbReference type="Pfam" id="PF02518">
    <property type="entry name" value="HATPase_c"/>
    <property type="match status" value="1"/>
</dbReference>
<dbReference type="Pfam" id="PF12833">
    <property type="entry name" value="HTH_18"/>
    <property type="match status" value="1"/>
</dbReference>
<dbReference type="EMBL" id="FQUO01000001">
    <property type="protein sequence ID" value="SHE36193.1"/>
    <property type="molecule type" value="Genomic_DNA"/>
</dbReference>
<dbReference type="SMART" id="SM00342">
    <property type="entry name" value="HTH_ARAC"/>
    <property type="match status" value="1"/>
</dbReference>
<dbReference type="AlphaFoldDB" id="A0A1M4SVH9"/>
<dbReference type="InterPro" id="IPR011006">
    <property type="entry name" value="CheY-like_superfamily"/>
</dbReference>
<dbReference type="SUPFAM" id="SSF55874">
    <property type="entry name" value="ATPase domain of HSP90 chaperone/DNA topoisomerase II/histidine kinase"/>
    <property type="match status" value="1"/>
</dbReference>
<dbReference type="PROSITE" id="PS50109">
    <property type="entry name" value="HIS_KIN"/>
    <property type="match status" value="1"/>
</dbReference>
<dbReference type="Gene3D" id="3.30.565.10">
    <property type="entry name" value="Histidine kinase-like ATPase, C-terminal domain"/>
    <property type="match status" value="1"/>
</dbReference>
<gene>
    <name evidence="18" type="ORF">SAMN05444008_101247</name>
</gene>
<sequence length="918" mass="102652">MPFRHTTISLIIVWTIICIAPTACSRQKEPKHFTIGFSQCSSDDWRNVMLQEMNRELAYHPNTRLLYRQANGNTALQIAQVQDLLKSGIDLLIISPNEAVPLTAVVAEAFKKKLPVIVVDRKIDAPYYTAYVGGDNYEVGRMAGEYAAHLLKGKGDILELTGLPRSSPAIERHKGFADALKAYPQMHIQKQINGEWLKEKAQEKLIKTIGTETRPTLVFAHNDRMAMATYEAYREKGLPVPHIIGVDGLPGVNAGMDLVAKKAITATMMYPTGGEKAIRTAMDILQKRNYSKQSLISTTVIDSTNVRYMQLQTETTLSQQKAIERQQGMLANLKAIYNNQRTFVYILALSLVLTIVLAALAFYSLRENRKINRQLQLQNEEILSQKEQLELMSARAQEANEAKVDFFTNISHEFRTPLTLILGPLEELLANPKLGHATAQSLEMVQKNVFRLLRLVNQLMDFRKIEAGKMKIKVAEQDLVAFINEMLQHFKPVAKKRGIDLRLLTTERHLLMYFDADMLDKVMFNLLSNAFKFTTDGGLIHVALSKSENNELALIKVEDNGMGMSATAQEHLFEVFYQGEYENNKGSGLGLALSRALIEQHKGTIKVQSIKGKGTTFSISLPLEGAHQQIQASPAIPVQEALYAEDQLYTAELQDKALSLADSHDIEVKEQTILVVEDNSDLRRLLVEKLSNEYNVVEAADGPSALQQAFDLIPDLIICDVVIPGKDGREVTQLLKNDIRTSHIPVILLTAKASTEQQLAGMKTGADAYITKPFNLQFLAASARSILANRVRIRDHFTSGLTADLKTNAMSKLDRKFVNDLTALIASNISNEAFGVEEVCQEMGISRVQCNRKAKALLNLTISDFILNTRLQRAKYLLQHEEYTVGEIAYQVGFASPAYFSTVFKSKFGTTPKAFREK</sequence>
<keyword evidence="14" id="KW-0812">Transmembrane</keyword>
<name>A0A1M4SVH9_9BACT</name>
<dbReference type="InterPro" id="IPR005467">
    <property type="entry name" value="His_kinase_dom"/>
</dbReference>
<dbReference type="SMART" id="SM00387">
    <property type="entry name" value="HATPase_c"/>
    <property type="match status" value="1"/>
</dbReference>
<keyword evidence="6 18" id="KW-0418">Kinase</keyword>
<keyword evidence="8" id="KW-0902">Two-component regulatory system</keyword>
<evidence type="ECO:0000256" key="3">
    <source>
        <dbReference type="ARBA" id="ARBA00022553"/>
    </source>
</evidence>
<comment type="catalytic activity">
    <reaction evidence="1">
        <text>ATP + protein L-histidine = ADP + protein N-phospho-L-histidine.</text>
        <dbReference type="EC" id="2.7.13.3"/>
    </reaction>
</comment>
<dbReference type="Gene3D" id="3.40.50.2300">
    <property type="match status" value="3"/>
</dbReference>
<evidence type="ECO:0000256" key="9">
    <source>
        <dbReference type="ARBA" id="ARBA00023015"/>
    </source>
</evidence>
<evidence type="ECO:0000259" key="15">
    <source>
        <dbReference type="PROSITE" id="PS01124"/>
    </source>
</evidence>
<evidence type="ECO:0000256" key="10">
    <source>
        <dbReference type="ARBA" id="ARBA00023125"/>
    </source>
</evidence>
<dbReference type="InterPro" id="IPR003661">
    <property type="entry name" value="HisK_dim/P_dom"/>
</dbReference>